<evidence type="ECO:0000256" key="1">
    <source>
        <dbReference type="ARBA" id="ARBA00004329"/>
    </source>
</evidence>
<accession>A0AAN8J864</accession>
<dbReference type="InterPro" id="IPR036570">
    <property type="entry name" value="HORMA_dom_sf"/>
</dbReference>
<comment type="caution">
    <text evidence="5">The sequence shown here is derived from an EMBL/GenBank/DDBJ whole genome shotgun (WGS) entry which is preliminary data.</text>
</comment>
<dbReference type="GO" id="GO:0005829">
    <property type="term" value="C:cytosol"/>
    <property type="evidence" value="ECO:0007669"/>
    <property type="project" value="TreeGrafter"/>
</dbReference>
<comment type="subcellular location">
    <subcellularLocation>
        <location evidence="1">Preautophagosomal structure</location>
    </subcellularLocation>
</comment>
<reference evidence="5 6" key="1">
    <citation type="submission" date="2024-01" db="EMBL/GenBank/DDBJ databases">
        <title>The genome of the rayed Mediterranean limpet Patella caerulea (Linnaeus, 1758).</title>
        <authorList>
            <person name="Anh-Thu Weber A."/>
            <person name="Halstead-Nussloch G."/>
        </authorList>
    </citation>
    <scope>NUCLEOTIDE SEQUENCE [LARGE SCALE GENOMIC DNA]</scope>
    <source>
        <strain evidence="5">AATW-2023a</strain>
        <tissue evidence="5">Whole specimen</tissue>
    </source>
</reference>
<keyword evidence="3" id="KW-0072">Autophagy</keyword>
<comment type="similarity">
    <text evidence="2">Belongs to the ATG13 family. Metazoan subfamily.</text>
</comment>
<sequence length="464" mass="51475">MASTSGRLSAQDRKDLEKFTNFFVLKSLQIIVQSRLGEKIKTKSKPVSSGADWFNLAIKDTPEVHIEAKKVIAGQQSMLAQNVCTEISLRTTEGETMVLETWYTDFDSEEIDSSVKVSYGVYNRMGIALKSLFGVSRVPPAYRLARKQSINGSDYVICYRFYLGEPQFFQLGDGYQKSTVGVVPTPVGKITLNLAYRTKLLMSPHRTTRDLPFEVKDDHFKSECSPRKQTEPKPCSLGFRRTSISDDCRLDSQDLCSTTFSTSPPDYAYITAASSYKTPAINIGTGTKQQLPPIDQRPQSAPEKSNSFSTLHRVGAFAQPKSLKDIPLKGLEEIPFLSLLNNQAVKTDTTPVKDNPETCSSSGENMETANSSTGSELNKSTSSQTSAPDDFVMVELKTPFAGVDSNNDLGRFYRDCQGALSQSMFEEGTTLNDTLDQVTTQLAMFETKMKDFDDFVGSFHELDQ</sequence>
<evidence type="ECO:0000256" key="3">
    <source>
        <dbReference type="ARBA" id="ARBA00023006"/>
    </source>
</evidence>
<dbReference type="Gene3D" id="3.30.900.10">
    <property type="entry name" value="HORMA domain"/>
    <property type="match status" value="1"/>
</dbReference>
<proteinExistence type="inferred from homology"/>
<evidence type="ECO:0000256" key="2">
    <source>
        <dbReference type="ARBA" id="ARBA00007341"/>
    </source>
</evidence>
<name>A0AAN8J864_PATCE</name>
<evidence type="ECO:0008006" key="7">
    <source>
        <dbReference type="Google" id="ProtNLM"/>
    </source>
</evidence>
<dbReference type="InterPro" id="IPR040182">
    <property type="entry name" value="ATG13"/>
</dbReference>
<dbReference type="EMBL" id="JAZGQO010000011">
    <property type="protein sequence ID" value="KAK6172487.1"/>
    <property type="molecule type" value="Genomic_DNA"/>
</dbReference>
<dbReference type="PANTHER" id="PTHR13430:SF4">
    <property type="entry name" value="AUTOPHAGY-RELATED PROTEIN 13"/>
    <property type="match status" value="1"/>
</dbReference>
<dbReference type="GO" id="GO:0034497">
    <property type="term" value="P:protein localization to phagophore assembly site"/>
    <property type="evidence" value="ECO:0007669"/>
    <property type="project" value="TreeGrafter"/>
</dbReference>
<dbReference type="PANTHER" id="PTHR13430">
    <property type="match status" value="1"/>
</dbReference>
<feature type="region of interest" description="Disordered" evidence="4">
    <location>
        <begin position="347"/>
        <end position="386"/>
    </location>
</feature>
<dbReference type="GO" id="GO:0000407">
    <property type="term" value="C:phagophore assembly site"/>
    <property type="evidence" value="ECO:0007669"/>
    <property type="project" value="UniProtKB-SubCell"/>
</dbReference>
<feature type="compositionally biased region" description="Polar residues" evidence="4">
    <location>
        <begin position="297"/>
        <end position="307"/>
    </location>
</feature>
<dbReference type="GO" id="GO:0034727">
    <property type="term" value="P:piecemeal microautophagy of the nucleus"/>
    <property type="evidence" value="ECO:0007669"/>
    <property type="project" value="TreeGrafter"/>
</dbReference>
<dbReference type="GO" id="GO:0000423">
    <property type="term" value="P:mitophagy"/>
    <property type="evidence" value="ECO:0007669"/>
    <property type="project" value="TreeGrafter"/>
</dbReference>
<gene>
    <name evidence="5" type="ORF">SNE40_016125</name>
</gene>
<evidence type="ECO:0000313" key="5">
    <source>
        <dbReference type="EMBL" id="KAK6172487.1"/>
    </source>
</evidence>
<dbReference type="Proteomes" id="UP001347796">
    <property type="component" value="Unassembled WGS sequence"/>
</dbReference>
<feature type="region of interest" description="Disordered" evidence="4">
    <location>
        <begin position="287"/>
        <end position="307"/>
    </location>
</feature>
<protein>
    <recommendedName>
        <fullName evidence="7">Autophagy-related protein 13</fullName>
    </recommendedName>
</protein>
<evidence type="ECO:0000256" key="4">
    <source>
        <dbReference type="SAM" id="MobiDB-lite"/>
    </source>
</evidence>
<organism evidence="5 6">
    <name type="scientific">Patella caerulea</name>
    <name type="common">Rayed Mediterranean limpet</name>
    <dbReference type="NCBI Taxonomy" id="87958"/>
    <lineage>
        <taxon>Eukaryota</taxon>
        <taxon>Metazoa</taxon>
        <taxon>Spiralia</taxon>
        <taxon>Lophotrochozoa</taxon>
        <taxon>Mollusca</taxon>
        <taxon>Gastropoda</taxon>
        <taxon>Patellogastropoda</taxon>
        <taxon>Patelloidea</taxon>
        <taxon>Patellidae</taxon>
        <taxon>Patella</taxon>
    </lineage>
</organism>
<dbReference type="AlphaFoldDB" id="A0AAN8J864"/>
<evidence type="ECO:0000313" key="6">
    <source>
        <dbReference type="Proteomes" id="UP001347796"/>
    </source>
</evidence>
<keyword evidence="6" id="KW-1185">Reference proteome</keyword>
<dbReference type="GO" id="GO:1990316">
    <property type="term" value="C:Atg1/ULK1 kinase complex"/>
    <property type="evidence" value="ECO:0007669"/>
    <property type="project" value="TreeGrafter"/>
</dbReference>